<proteinExistence type="predicted"/>
<gene>
    <name evidence="1" type="ORF">DNK47_02085</name>
</gene>
<evidence type="ECO:0000313" key="2">
    <source>
        <dbReference type="Proteomes" id="UP000249762"/>
    </source>
</evidence>
<dbReference type="AlphaFoldDB" id="A0A328PKQ2"/>
<dbReference type="RefSeq" id="WP_112665503.1">
    <property type="nucleotide sequence ID" value="NZ_QKVO01000007.1"/>
</dbReference>
<accession>A0A328PKQ2</accession>
<evidence type="ECO:0000313" key="1">
    <source>
        <dbReference type="EMBL" id="RAO94984.1"/>
    </source>
</evidence>
<organism evidence="1 2">
    <name type="scientific">Mycoplasma wenyonii</name>
    <dbReference type="NCBI Taxonomy" id="65123"/>
    <lineage>
        <taxon>Bacteria</taxon>
        <taxon>Bacillati</taxon>
        <taxon>Mycoplasmatota</taxon>
        <taxon>Mollicutes</taxon>
        <taxon>Mycoplasmataceae</taxon>
        <taxon>Mycoplasma</taxon>
    </lineage>
</organism>
<reference evidence="2" key="1">
    <citation type="submission" date="2018-06" db="EMBL/GenBank/DDBJ databases">
        <authorList>
            <person name="Martinez Ocampo F."/>
            <person name="Quiroz Castaneda R.E."/>
            <person name="Rojas Lopez X."/>
        </authorList>
    </citation>
    <scope>NUCLEOTIDE SEQUENCE [LARGE SCALE GENOMIC DNA]</scope>
    <source>
        <strain evidence="2">INIFAP02</strain>
    </source>
</reference>
<protein>
    <submittedName>
        <fullName evidence="1">Uncharacterized protein</fullName>
    </submittedName>
</protein>
<keyword evidence="2" id="KW-1185">Reference proteome</keyword>
<dbReference type="EMBL" id="QKVO01000007">
    <property type="protein sequence ID" value="RAO94984.1"/>
    <property type="molecule type" value="Genomic_DNA"/>
</dbReference>
<comment type="caution">
    <text evidence="1">The sequence shown here is derived from an EMBL/GenBank/DDBJ whole genome shotgun (WGS) entry which is preliminary data.</text>
</comment>
<name>A0A328PKQ2_9MOLU</name>
<dbReference type="Proteomes" id="UP000249762">
    <property type="component" value="Unassembled WGS sequence"/>
</dbReference>
<sequence length="233" mass="26682">MFSSNLALSGLALGVIGCVSSPLIYPYFSTGGGIKDIVTNTEIKQVTQEPSVKKEVPKIVKTFSMALTDNDVDNGVYAKVTLEQEGDKKTWNVSEVTWRGARWQNSWTLHYDDVTREYTFTDRSWTNWNAPCYGTGLGWKSSIACLLHGKVTSQYKNTWEKDFLKVKLDGWRTKWLTRRGYWFNEMPDYLERCNRATITEKPDTNLEVSIHCKDVTLYKTFKNPEETGSTLSK</sequence>